<protein>
    <recommendedName>
        <fullName evidence="6">Ubiquitin-like protease family profile domain-containing protein</fullName>
    </recommendedName>
</protein>
<keyword evidence="4" id="KW-0788">Thiol protease</keyword>
<evidence type="ECO:0000256" key="2">
    <source>
        <dbReference type="ARBA" id="ARBA00022670"/>
    </source>
</evidence>
<feature type="compositionally biased region" description="Polar residues" evidence="5">
    <location>
        <begin position="129"/>
        <end position="148"/>
    </location>
</feature>
<dbReference type="Proteomes" id="UP000694565">
    <property type="component" value="Unplaced"/>
</dbReference>
<dbReference type="Gene3D" id="3.40.395.10">
    <property type="entry name" value="Adenoviral Proteinase, Chain A"/>
    <property type="match status" value="1"/>
</dbReference>
<dbReference type="AlphaFoldDB" id="A0A8C2WSH3"/>
<keyword evidence="8" id="KW-1185">Reference proteome</keyword>
<dbReference type="PANTHER" id="PTHR12606:SF11">
    <property type="entry name" value="SENTRIN-SPECIFIC PROTEASE 2"/>
    <property type="match status" value="1"/>
</dbReference>
<gene>
    <name evidence="7" type="primary">senp2</name>
</gene>
<dbReference type="GO" id="GO:0006508">
    <property type="term" value="P:proteolysis"/>
    <property type="evidence" value="ECO:0007669"/>
    <property type="project" value="UniProtKB-KW"/>
</dbReference>
<dbReference type="PROSITE" id="PS50600">
    <property type="entry name" value="ULP_PROTEASE"/>
    <property type="match status" value="1"/>
</dbReference>
<dbReference type="GO" id="GO:0080090">
    <property type="term" value="P:regulation of primary metabolic process"/>
    <property type="evidence" value="ECO:0007669"/>
    <property type="project" value="UniProtKB-ARBA"/>
</dbReference>
<name>A0A8C2WSH3_CYCLU</name>
<evidence type="ECO:0000313" key="8">
    <source>
        <dbReference type="Proteomes" id="UP000694565"/>
    </source>
</evidence>
<feature type="compositionally biased region" description="Basic and acidic residues" evidence="5">
    <location>
        <begin position="174"/>
        <end position="187"/>
    </location>
</feature>
<dbReference type="GO" id="GO:0016929">
    <property type="term" value="F:deSUMOylase activity"/>
    <property type="evidence" value="ECO:0007669"/>
    <property type="project" value="TreeGrafter"/>
</dbReference>
<dbReference type="InterPro" id="IPR038765">
    <property type="entry name" value="Papain-like_cys_pep_sf"/>
</dbReference>
<evidence type="ECO:0000313" key="7">
    <source>
        <dbReference type="Ensembl" id="ENSCLMP00005008392.1"/>
    </source>
</evidence>
<feature type="domain" description="Ubiquitin-like protease family profile" evidence="6">
    <location>
        <begin position="230"/>
        <end position="401"/>
    </location>
</feature>
<dbReference type="Pfam" id="PF02902">
    <property type="entry name" value="Peptidase_C48"/>
    <property type="match status" value="1"/>
</dbReference>
<dbReference type="GeneTree" id="ENSGT00940000155489"/>
<dbReference type="SUPFAM" id="SSF54001">
    <property type="entry name" value="Cysteine proteinases"/>
    <property type="match status" value="1"/>
</dbReference>
<accession>A0A8C2WSH3</accession>
<dbReference type="GO" id="GO:0060255">
    <property type="term" value="P:regulation of macromolecule metabolic process"/>
    <property type="evidence" value="ECO:0007669"/>
    <property type="project" value="UniProtKB-ARBA"/>
</dbReference>
<reference evidence="7" key="2">
    <citation type="submission" date="2025-09" db="UniProtKB">
        <authorList>
            <consortium name="Ensembl"/>
        </authorList>
    </citation>
    <scope>IDENTIFICATION</scope>
</reference>
<keyword evidence="2" id="KW-0645">Protease</keyword>
<comment type="similarity">
    <text evidence="1">Belongs to the peptidase C48 family.</text>
</comment>
<dbReference type="Ensembl" id="ENSCLMT00005009190.1">
    <property type="protein sequence ID" value="ENSCLMP00005008392.1"/>
    <property type="gene ID" value="ENSCLMG00005004839.1"/>
</dbReference>
<evidence type="ECO:0000256" key="5">
    <source>
        <dbReference type="SAM" id="MobiDB-lite"/>
    </source>
</evidence>
<organism evidence="7 8">
    <name type="scientific">Cyclopterus lumpus</name>
    <name type="common">Lumpsucker</name>
    <dbReference type="NCBI Taxonomy" id="8103"/>
    <lineage>
        <taxon>Eukaryota</taxon>
        <taxon>Metazoa</taxon>
        <taxon>Chordata</taxon>
        <taxon>Craniata</taxon>
        <taxon>Vertebrata</taxon>
        <taxon>Euteleostomi</taxon>
        <taxon>Actinopterygii</taxon>
        <taxon>Neopterygii</taxon>
        <taxon>Teleostei</taxon>
        <taxon>Neoteleostei</taxon>
        <taxon>Acanthomorphata</taxon>
        <taxon>Eupercaria</taxon>
        <taxon>Perciformes</taxon>
        <taxon>Cottioidei</taxon>
        <taxon>Cottales</taxon>
        <taxon>Cyclopteridae</taxon>
        <taxon>Cyclopterus</taxon>
    </lineage>
</organism>
<dbReference type="PANTHER" id="PTHR12606">
    <property type="entry name" value="SENTRIN/SUMO-SPECIFIC PROTEASE"/>
    <property type="match status" value="1"/>
</dbReference>
<evidence type="ECO:0000256" key="4">
    <source>
        <dbReference type="ARBA" id="ARBA00022807"/>
    </source>
</evidence>
<evidence type="ECO:0000256" key="1">
    <source>
        <dbReference type="ARBA" id="ARBA00005234"/>
    </source>
</evidence>
<sequence>MYGWIVDGISSLFEPVTGQNPTDWPGKGNVNDDGPTRPGVGARTQRQENHSRAAKRNYQRSVVGRLKSISVPFRYVVVSFVKKTVAGVASLLRLRNPLTTRGEKPRHYEDTQNNKEHYRRLLEMVSEQYSKSQPLPFNQTKPQENASATKDRLQKQAADLDLSTEVATRLNLVDRETPDVSHPDAHSAHTAYTWHSDEDTPRLTKEMAAEVSCALAQSDPNLVLSAAFKLRITQRDLATLQEGGWINDEVINFYLSLVMERCSGEAAGLKIYSFSTFFFPKLRGGGGGQAGGHPAVKRWTKTVDLFLYDLILVPLHLGVHWAMAVIDFKSKTVMSYDSMGQRHDDVCSLLLLYLKEEHKAKRGRELDSPKWTVGSLRATEIPQQKNGSDCGVFVCKYADYIAKGRPLTFKQCHMPLFRKLMIWEILNQKLQ</sequence>
<proteinExistence type="inferred from homology"/>
<feature type="region of interest" description="Disordered" evidence="5">
    <location>
        <begin position="129"/>
        <end position="158"/>
    </location>
</feature>
<dbReference type="GO" id="GO:0016926">
    <property type="term" value="P:protein desumoylation"/>
    <property type="evidence" value="ECO:0007669"/>
    <property type="project" value="TreeGrafter"/>
</dbReference>
<reference evidence="7" key="1">
    <citation type="submission" date="2025-08" db="UniProtKB">
        <authorList>
            <consortium name="Ensembl"/>
        </authorList>
    </citation>
    <scope>IDENTIFICATION</scope>
</reference>
<keyword evidence="3" id="KW-0378">Hydrolase</keyword>
<feature type="region of interest" description="Disordered" evidence="5">
    <location>
        <begin position="174"/>
        <end position="198"/>
    </location>
</feature>
<evidence type="ECO:0000256" key="3">
    <source>
        <dbReference type="ARBA" id="ARBA00022801"/>
    </source>
</evidence>
<dbReference type="FunFam" id="3.40.395.10:FF:000001">
    <property type="entry name" value="Sentrin-specific protease 1"/>
    <property type="match status" value="1"/>
</dbReference>
<dbReference type="GO" id="GO:0005634">
    <property type="term" value="C:nucleus"/>
    <property type="evidence" value="ECO:0007669"/>
    <property type="project" value="TreeGrafter"/>
</dbReference>
<feature type="region of interest" description="Disordered" evidence="5">
    <location>
        <begin position="16"/>
        <end position="56"/>
    </location>
</feature>
<evidence type="ECO:0000259" key="6">
    <source>
        <dbReference type="PROSITE" id="PS50600"/>
    </source>
</evidence>
<dbReference type="InterPro" id="IPR003653">
    <property type="entry name" value="Peptidase_C48_C"/>
</dbReference>